<evidence type="ECO:0000313" key="3">
    <source>
        <dbReference type="Proteomes" id="UP001301140"/>
    </source>
</evidence>
<dbReference type="GO" id="GO:0008270">
    <property type="term" value="F:zinc ion binding"/>
    <property type="evidence" value="ECO:0007669"/>
    <property type="project" value="UniProtKB-KW"/>
</dbReference>
<evidence type="ECO:0000313" key="2">
    <source>
        <dbReference type="EMBL" id="MDF1584907.1"/>
    </source>
</evidence>
<protein>
    <submittedName>
        <fullName evidence="2">Zinc-finger domain-containing protein</fullName>
    </submittedName>
</protein>
<organism evidence="2 3">
    <name type="scientific">Marinimicrococcus flavescens</name>
    <dbReference type="NCBI Taxonomy" id="3031815"/>
    <lineage>
        <taxon>Bacteria</taxon>
        <taxon>Pseudomonadati</taxon>
        <taxon>Pseudomonadota</taxon>
        <taxon>Alphaproteobacteria</taxon>
        <taxon>Geminicoccales</taxon>
        <taxon>Geminicoccaceae</taxon>
        <taxon>Marinimicrococcus</taxon>
    </lineage>
</organism>
<dbReference type="RefSeq" id="WP_327787315.1">
    <property type="nucleotide sequence ID" value="NZ_JARGEQ010000002.1"/>
</dbReference>
<dbReference type="Pfam" id="PF10276">
    <property type="entry name" value="zf-CHCC"/>
    <property type="match status" value="1"/>
</dbReference>
<accession>A0AAP3XQJ2</accession>
<reference evidence="2 3" key="1">
    <citation type="submission" date="2023-03" db="EMBL/GenBank/DDBJ databases">
        <title>YIM 152171 draft genome.</title>
        <authorList>
            <person name="Yang Z."/>
        </authorList>
    </citation>
    <scope>NUCLEOTIDE SEQUENCE [LARGE SCALE GENOMIC DNA]</scope>
    <source>
        <strain evidence="2 3">YIM 152171</strain>
    </source>
</reference>
<comment type="caution">
    <text evidence="2">The sequence shown here is derived from an EMBL/GenBank/DDBJ whole genome shotgun (WGS) entry which is preliminary data.</text>
</comment>
<name>A0AAP3XQJ2_9PROT</name>
<keyword evidence="2" id="KW-0863">Zinc-finger</keyword>
<gene>
    <name evidence="2" type="ORF">PZ740_00745</name>
</gene>
<dbReference type="InterPro" id="IPR019401">
    <property type="entry name" value="Znf_CHCC"/>
</dbReference>
<evidence type="ECO:0000259" key="1">
    <source>
        <dbReference type="Pfam" id="PF10276"/>
    </source>
</evidence>
<dbReference type="Proteomes" id="UP001301140">
    <property type="component" value="Unassembled WGS sequence"/>
</dbReference>
<keyword evidence="3" id="KW-1185">Reference proteome</keyword>
<feature type="domain" description="Zinc finger CHCC-type" evidence="1">
    <location>
        <begin position="21"/>
        <end position="55"/>
    </location>
</feature>
<dbReference type="Gene3D" id="2.60.260.40">
    <property type="entry name" value="q5lls5 like domains"/>
    <property type="match status" value="1"/>
</dbReference>
<keyword evidence="2" id="KW-0479">Metal-binding</keyword>
<dbReference type="EMBL" id="JARGEQ010000002">
    <property type="protein sequence ID" value="MDF1584907.1"/>
    <property type="molecule type" value="Genomic_DNA"/>
</dbReference>
<keyword evidence="2" id="KW-0862">Zinc</keyword>
<dbReference type="AlphaFoldDB" id="A0AAP3XQJ2"/>
<sequence length="75" mass="8197">MNDEEFFLVNDRETVVTPHMHVRCDGGNGALGHPLEYLTLEKGGETLCGYCGRRYVLEGTKAAEEVRASGTRPAA</sequence>
<proteinExistence type="predicted"/>